<feature type="compositionally biased region" description="Polar residues" evidence="1">
    <location>
        <begin position="586"/>
        <end position="595"/>
    </location>
</feature>
<proteinExistence type="predicted"/>
<protein>
    <submittedName>
        <fullName evidence="2">Uncharacterized protein</fullName>
    </submittedName>
</protein>
<sequence>MKFPWLRRKHLLKPPEERRRPGRLGSEPSAGVHHQRSFLREFFHAKPARRVQAWTGADGDYGSPPKRPRKLRSKVSFSADTSAGPTGTLLYRSRSTSDLAAALETARKEALISSLKSLRAAKPRRKSLESSQTAVSLVDALRRSKSLPELNISDLAYKPLLVPQRPSPPKKPVRTRTSLTPQSSLTPKVSQLLQLALSPRPPALTLRKSPAPQKPPVPETPKPPPAVPSIQVQAPVSSPPMLAPPPALAAPPAPATTSAIRETGEAAVPKTTADYPLGAPTREPAQPAPHAEESDSSGSPVQVTLRKPRVRLPRLVIQAPGRAFKSIFDTGEGSSDEQSKSEAVKDSASALAKPPPTSQPLSETTAAKPRPRLRVRVVPEPEIIPIEPTVGDSSLVADKDTEMVPPGTAPEPVPEPPPSPPPEPPDQTTSPVKESDHPERPRESGTDSDDDKTEFVVVIRDKTSDRPKQLMIKRGPSDRAGSVDSLLGDPRPKTQKRRSSFESPASREDMQSLVPVFRPQRDEPDTQAPDSPTVTSGGVVAAPVDDRPSTSSGRDSRRHRRRRRSSVRRLSSVSHEGSPTGGAATLGSSQESLNQAAAAAAAAAAPVHRRVPSDVLMRWQNLMHSDSGDETDRPPPPRLLELPGAVPAPPPGHVRQLSRAFAYRSTTSSSSSVTVRGSTTSLSRAASKAEAFLASEKRES</sequence>
<evidence type="ECO:0000313" key="2">
    <source>
        <dbReference type="EMBL" id="KAH9370238.1"/>
    </source>
</evidence>
<feature type="compositionally biased region" description="Basic and acidic residues" evidence="1">
    <location>
        <begin position="433"/>
        <end position="445"/>
    </location>
</feature>
<feature type="compositionally biased region" description="Basic residues" evidence="1">
    <location>
        <begin position="1"/>
        <end position="12"/>
    </location>
</feature>
<gene>
    <name evidence="2" type="ORF">HPB48_007425</name>
</gene>
<feature type="compositionally biased region" description="Polar residues" evidence="1">
    <location>
        <begin position="75"/>
        <end position="85"/>
    </location>
</feature>
<feature type="region of interest" description="Disordered" evidence="1">
    <location>
        <begin position="53"/>
        <end position="89"/>
    </location>
</feature>
<accession>A0A9J6FVR9</accession>
<organism evidence="2 3">
    <name type="scientific">Haemaphysalis longicornis</name>
    <name type="common">Bush tick</name>
    <dbReference type="NCBI Taxonomy" id="44386"/>
    <lineage>
        <taxon>Eukaryota</taxon>
        <taxon>Metazoa</taxon>
        <taxon>Ecdysozoa</taxon>
        <taxon>Arthropoda</taxon>
        <taxon>Chelicerata</taxon>
        <taxon>Arachnida</taxon>
        <taxon>Acari</taxon>
        <taxon>Parasitiformes</taxon>
        <taxon>Ixodida</taxon>
        <taxon>Ixodoidea</taxon>
        <taxon>Ixodidae</taxon>
        <taxon>Haemaphysalinae</taxon>
        <taxon>Haemaphysalis</taxon>
    </lineage>
</organism>
<feature type="compositionally biased region" description="Basic and acidic residues" evidence="1">
    <location>
        <begin position="626"/>
        <end position="635"/>
    </location>
</feature>
<dbReference type="OMA" id="FHAKPAR"/>
<comment type="caution">
    <text evidence="2">The sequence shown here is derived from an EMBL/GenBank/DDBJ whole genome shotgun (WGS) entry which is preliminary data.</text>
</comment>
<dbReference type="AlphaFoldDB" id="A0A9J6FVR9"/>
<feature type="compositionally biased region" description="Pro residues" evidence="1">
    <location>
        <begin position="237"/>
        <end position="254"/>
    </location>
</feature>
<feature type="compositionally biased region" description="Low complexity" evidence="1">
    <location>
        <begin position="376"/>
        <end position="388"/>
    </location>
</feature>
<dbReference type="Proteomes" id="UP000821853">
    <property type="component" value="Chromosome 3"/>
</dbReference>
<feature type="compositionally biased region" description="Low complexity" evidence="1">
    <location>
        <begin position="596"/>
        <end position="605"/>
    </location>
</feature>
<keyword evidence="3" id="KW-1185">Reference proteome</keyword>
<dbReference type="OrthoDB" id="10684963at2759"/>
<feature type="compositionally biased region" description="Pro residues" evidence="1">
    <location>
        <begin position="212"/>
        <end position="227"/>
    </location>
</feature>
<feature type="compositionally biased region" description="Polar residues" evidence="1">
    <location>
        <begin position="175"/>
        <end position="188"/>
    </location>
</feature>
<feature type="compositionally biased region" description="Basic and acidic residues" evidence="1">
    <location>
        <begin position="459"/>
        <end position="468"/>
    </location>
</feature>
<feature type="region of interest" description="Disordered" evidence="1">
    <location>
        <begin position="202"/>
        <end position="651"/>
    </location>
</feature>
<reference evidence="2 3" key="1">
    <citation type="journal article" date="2020" name="Cell">
        <title>Large-Scale Comparative Analyses of Tick Genomes Elucidate Their Genetic Diversity and Vector Capacities.</title>
        <authorList>
            <consortium name="Tick Genome and Microbiome Consortium (TIGMIC)"/>
            <person name="Jia N."/>
            <person name="Wang J."/>
            <person name="Shi W."/>
            <person name="Du L."/>
            <person name="Sun Y."/>
            <person name="Zhan W."/>
            <person name="Jiang J.F."/>
            <person name="Wang Q."/>
            <person name="Zhang B."/>
            <person name="Ji P."/>
            <person name="Bell-Sakyi L."/>
            <person name="Cui X.M."/>
            <person name="Yuan T.T."/>
            <person name="Jiang B.G."/>
            <person name="Yang W.F."/>
            <person name="Lam T.T."/>
            <person name="Chang Q.C."/>
            <person name="Ding S.J."/>
            <person name="Wang X.J."/>
            <person name="Zhu J.G."/>
            <person name="Ruan X.D."/>
            <person name="Zhao L."/>
            <person name="Wei J.T."/>
            <person name="Ye R.Z."/>
            <person name="Que T.C."/>
            <person name="Du C.H."/>
            <person name="Zhou Y.H."/>
            <person name="Cheng J.X."/>
            <person name="Dai P.F."/>
            <person name="Guo W.B."/>
            <person name="Han X.H."/>
            <person name="Huang E.J."/>
            <person name="Li L.F."/>
            <person name="Wei W."/>
            <person name="Gao Y.C."/>
            <person name="Liu J.Z."/>
            <person name="Shao H.Z."/>
            <person name="Wang X."/>
            <person name="Wang C.C."/>
            <person name="Yang T.C."/>
            <person name="Huo Q.B."/>
            <person name="Li W."/>
            <person name="Chen H.Y."/>
            <person name="Chen S.E."/>
            <person name="Zhou L.G."/>
            <person name="Ni X.B."/>
            <person name="Tian J.H."/>
            <person name="Sheng Y."/>
            <person name="Liu T."/>
            <person name="Pan Y.S."/>
            <person name="Xia L.Y."/>
            <person name="Li J."/>
            <person name="Zhao F."/>
            <person name="Cao W.C."/>
        </authorList>
    </citation>
    <scope>NUCLEOTIDE SEQUENCE [LARGE SCALE GENOMIC DNA]</scope>
    <source>
        <strain evidence="2">HaeL-2018</strain>
    </source>
</reference>
<feature type="region of interest" description="Disordered" evidence="1">
    <location>
        <begin position="161"/>
        <end position="188"/>
    </location>
</feature>
<feature type="compositionally biased region" description="Basic residues" evidence="1">
    <location>
        <begin position="556"/>
        <end position="567"/>
    </location>
</feature>
<evidence type="ECO:0000256" key="1">
    <source>
        <dbReference type="SAM" id="MobiDB-lite"/>
    </source>
</evidence>
<evidence type="ECO:0000313" key="3">
    <source>
        <dbReference type="Proteomes" id="UP000821853"/>
    </source>
</evidence>
<feature type="region of interest" description="Disordered" evidence="1">
    <location>
        <begin position="665"/>
        <end position="700"/>
    </location>
</feature>
<feature type="compositionally biased region" description="Pro residues" evidence="1">
    <location>
        <begin position="407"/>
        <end position="425"/>
    </location>
</feature>
<feature type="compositionally biased region" description="Low complexity" evidence="1">
    <location>
        <begin position="665"/>
        <end position="684"/>
    </location>
</feature>
<dbReference type="EMBL" id="JABSTR010000005">
    <property type="protein sequence ID" value="KAH9370238.1"/>
    <property type="molecule type" value="Genomic_DNA"/>
</dbReference>
<feature type="region of interest" description="Disordered" evidence="1">
    <location>
        <begin position="1"/>
        <end position="33"/>
    </location>
</feature>
<name>A0A9J6FVR9_HAELO</name>
<dbReference type="VEuPathDB" id="VectorBase:HLOH_048511"/>